<dbReference type="PANTHER" id="PTHR22900:SF5">
    <property type="entry name" value="PROTEIN CBG14245"/>
    <property type="match status" value="1"/>
</dbReference>
<dbReference type="InterPro" id="IPR007669">
    <property type="entry name" value="Chst-1-like"/>
</dbReference>
<dbReference type="GO" id="GO:0047756">
    <property type="term" value="F:chondroitin 4-sulfotransferase activity"/>
    <property type="evidence" value="ECO:0007669"/>
    <property type="project" value="InterPro"/>
</dbReference>
<dbReference type="WBParaSite" id="MBELARI_LOCUS1169">
    <property type="protein sequence ID" value="MBELARI_LOCUS1169"/>
    <property type="gene ID" value="MBELARI_LOCUS1169"/>
</dbReference>
<keyword evidence="1" id="KW-1185">Reference proteome</keyword>
<evidence type="ECO:0000313" key="1">
    <source>
        <dbReference type="Proteomes" id="UP000887575"/>
    </source>
</evidence>
<dbReference type="GO" id="GO:0016020">
    <property type="term" value="C:membrane"/>
    <property type="evidence" value="ECO:0007669"/>
    <property type="project" value="InterPro"/>
</dbReference>
<dbReference type="InterPro" id="IPR005331">
    <property type="entry name" value="Sulfotransferase"/>
</dbReference>
<reference evidence="2" key="1">
    <citation type="submission" date="2024-02" db="UniProtKB">
        <authorList>
            <consortium name="WormBaseParasite"/>
        </authorList>
    </citation>
    <scope>IDENTIFICATION</scope>
</reference>
<dbReference type="Proteomes" id="UP000887575">
    <property type="component" value="Unassembled WGS sequence"/>
</dbReference>
<organism evidence="1 2">
    <name type="scientific">Mesorhabditis belari</name>
    <dbReference type="NCBI Taxonomy" id="2138241"/>
    <lineage>
        <taxon>Eukaryota</taxon>
        <taxon>Metazoa</taxon>
        <taxon>Ecdysozoa</taxon>
        <taxon>Nematoda</taxon>
        <taxon>Chromadorea</taxon>
        <taxon>Rhabditida</taxon>
        <taxon>Rhabditina</taxon>
        <taxon>Rhabditomorpha</taxon>
        <taxon>Rhabditoidea</taxon>
        <taxon>Rhabditidae</taxon>
        <taxon>Mesorhabditinae</taxon>
        <taxon>Mesorhabditis</taxon>
    </lineage>
</organism>
<dbReference type="AlphaFoldDB" id="A0AAF3ECM4"/>
<evidence type="ECO:0000313" key="2">
    <source>
        <dbReference type="WBParaSite" id="MBELARI_LOCUS1169"/>
    </source>
</evidence>
<sequence length="242" mass="28689">MNDLETVISENSDPLPERSSNVSAEKLCLIHKNCVPMVADYETRWKTVPRFRLASCLIHKSMSTVLSGLMCFLQKAEQYKRENLNITDFEASKELCPSNSYHNFENITKMFWKLGWKYFIVTRDPIDRFLSVGFEDRHFYPQTWRCQMREHASEYKFIKYSSDPSESVIPALVEVLEQQKVPKSYIDWIKTQLVTQRTDHSTINSEARKFLEKRLHSSPYLLELLVRLFYQDYKILGYELPF</sequence>
<accession>A0AAF3ECM4</accession>
<name>A0AAF3ECM4_9BILA</name>
<dbReference type="GO" id="GO:1902884">
    <property type="term" value="P:positive regulation of response to oxidative stress"/>
    <property type="evidence" value="ECO:0007669"/>
    <property type="project" value="InterPro"/>
</dbReference>
<dbReference type="GO" id="GO:0050650">
    <property type="term" value="P:chondroitin sulfate proteoglycan biosynthetic process"/>
    <property type="evidence" value="ECO:0007669"/>
    <property type="project" value="InterPro"/>
</dbReference>
<evidence type="ECO:0008006" key="3">
    <source>
        <dbReference type="Google" id="ProtNLM"/>
    </source>
</evidence>
<proteinExistence type="predicted"/>
<protein>
    <recommendedName>
        <fullName evidence="3">Sulfotransferase</fullName>
    </recommendedName>
</protein>
<dbReference type="Pfam" id="PF03567">
    <property type="entry name" value="Sulfotransfer_2"/>
    <property type="match status" value="2"/>
</dbReference>
<dbReference type="PANTHER" id="PTHR22900">
    <property type="entry name" value="PROTEIN CBG14245-RELATED"/>
    <property type="match status" value="1"/>
</dbReference>